<evidence type="ECO:0000313" key="3">
    <source>
        <dbReference type="EMBL" id="RJK98077.1"/>
    </source>
</evidence>
<evidence type="ECO:0000313" key="4">
    <source>
        <dbReference type="Proteomes" id="UP000265614"/>
    </source>
</evidence>
<dbReference type="PANTHER" id="PTHR35174:SF3">
    <property type="entry name" value="BLL7171 PROTEIN"/>
    <property type="match status" value="1"/>
</dbReference>
<protein>
    <recommendedName>
        <fullName evidence="2">YCII-related domain-containing protein</fullName>
    </recommendedName>
</protein>
<dbReference type="RefSeq" id="WP_119949003.1">
    <property type="nucleotide sequence ID" value="NZ_QZEZ01000001.1"/>
</dbReference>
<dbReference type="AlphaFoldDB" id="A0A3A3Z844"/>
<evidence type="ECO:0000256" key="1">
    <source>
        <dbReference type="ARBA" id="ARBA00007689"/>
    </source>
</evidence>
<name>A0A3A3Z844_9ACTN</name>
<proteinExistence type="inferred from homology"/>
<organism evidence="3 4">
    <name type="scientific">Vallicoccus soli</name>
    <dbReference type="NCBI Taxonomy" id="2339232"/>
    <lineage>
        <taxon>Bacteria</taxon>
        <taxon>Bacillati</taxon>
        <taxon>Actinomycetota</taxon>
        <taxon>Actinomycetes</taxon>
        <taxon>Motilibacterales</taxon>
        <taxon>Vallicoccaceae</taxon>
        <taxon>Vallicoccus</taxon>
    </lineage>
</organism>
<dbReference type="PANTHER" id="PTHR35174">
    <property type="entry name" value="BLL7171 PROTEIN-RELATED"/>
    <property type="match status" value="1"/>
</dbReference>
<comment type="caution">
    <text evidence="3">The sequence shown here is derived from an EMBL/GenBank/DDBJ whole genome shotgun (WGS) entry which is preliminary data.</text>
</comment>
<keyword evidence="4" id="KW-1185">Reference proteome</keyword>
<reference evidence="3 4" key="1">
    <citation type="submission" date="2018-09" db="EMBL/GenBank/DDBJ databases">
        <title>YIM 75000 draft genome.</title>
        <authorList>
            <person name="Tang S."/>
            <person name="Feng Y."/>
        </authorList>
    </citation>
    <scope>NUCLEOTIDE SEQUENCE [LARGE SCALE GENOMIC DNA]</scope>
    <source>
        <strain evidence="3 4">YIM 75000</strain>
    </source>
</reference>
<feature type="domain" description="YCII-related" evidence="2">
    <location>
        <begin position="13"/>
        <end position="115"/>
    </location>
</feature>
<sequence length="121" mass="12970">MPEYVFLLLGDEAQDEALSPQEWEEAFAAHGAFSEEVARRGAEITGGQALMPTSTATTVRFEGGEAVGVTDGPFVELKEALGGFYVIRCRDLDQALELARLVPMGSGGVEVRPVMGEDHRG</sequence>
<dbReference type="EMBL" id="QZEZ01000001">
    <property type="protein sequence ID" value="RJK98077.1"/>
    <property type="molecule type" value="Genomic_DNA"/>
</dbReference>
<dbReference type="InterPro" id="IPR005545">
    <property type="entry name" value="YCII"/>
</dbReference>
<accession>A0A3A3Z844</accession>
<dbReference type="Proteomes" id="UP000265614">
    <property type="component" value="Unassembled WGS sequence"/>
</dbReference>
<dbReference type="InterPro" id="IPR011008">
    <property type="entry name" value="Dimeric_a/b-barrel"/>
</dbReference>
<evidence type="ECO:0000259" key="2">
    <source>
        <dbReference type="Pfam" id="PF03795"/>
    </source>
</evidence>
<dbReference type="Pfam" id="PF03795">
    <property type="entry name" value="YCII"/>
    <property type="match status" value="1"/>
</dbReference>
<comment type="similarity">
    <text evidence="1">Belongs to the YciI family.</text>
</comment>
<dbReference type="SUPFAM" id="SSF54909">
    <property type="entry name" value="Dimeric alpha+beta barrel"/>
    <property type="match status" value="1"/>
</dbReference>
<dbReference type="Gene3D" id="3.30.70.1060">
    <property type="entry name" value="Dimeric alpha+beta barrel"/>
    <property type="match status" value="1"/>
</dbReference>
<dbReference type="OrthoDB" id="668782at2"/>
<gene>
    <name evidence="3" type="ORF">D5H78_03855</name>
</gene>